<dbReference type="PANTHER" id="PTHR43669">
    <property type="entry name" value="5-KETO-D-GLUCONATE 5-REDUCTASE"/>
    <property type="match status" value="1"/>
</dbReference>
<dbReference type="Proteomes" id="UP000523447">
    <property type="component" value="Unassembled WGS sequence"/>
</dbReference>
<dbReference type="InterPro" id="IPR020904">
    <property type="entry name" value="Sc_DH/Rdtase_CS"/>
</dbReference>
<sequence length="272" mass="28430">MQVAEKVAIVTGGGGGIGGALAARLTAAGARVVVADIDESAAKTVADAVAADHPGACVSAGADVSDPDAIAGLISLAENTFGPVDLYFANAGIAGAVGLDVTEADWDRSFDVNVRAHIRAATQLIPTWLERGEGYFVSTASAAGLLTQIGSATYSVTKHAAVGFAEWLSVTYGDRGIRVSCLCPMGVDTPLLYAGRDSGDRLGEASTRAVTDAGEVLEPAEVADIVLDAIEAERFLILPHPNVLDMYRRKGSDYDRWLAGMRRYQRSLFDQN</sequence>
<protein>
    <submittedName>
        <fullName evidence="3">SDR family oxidoreductase</fullName>
    </submittedName>
</protein>
<proteinExistence type="inferred from homology"/>
<dbReference type="PROSITE" id="PS00061">
    <property type="entry name" value="ADH_SHORT"/>
    <property type="match status" value="1"/>
</dbReference>
<dbReference type="InterPro" id="IPR036291">
    <property type="entry name" value="NAD(P)-bd_dom_sf"/>
</dbReference>
<dbReference type="EMBL" id="JAAXPE010000004">
    <property type="protein sequence ID" value="NKY85325.1"/>
    <property type="molecule type" value="Genomic_DNA"/>
</dbReference>
<comment type="similarity">
    <text evidence="1">Belongs to the short-chain dehydrogenases/reductases (SDR) family.</text>
</comment>
<reference evidence="3 4" key="1">
    <citation type="submission" date="2020-04" db="EMBL/GenBank/DDBJ databases">
        <title>MicrobeNet Type strains.</title>
        <authorList>
            <person name="Nicholson A.C."/>
        </authorList>
    </citation>
    <scope>NUCLEOTIDE SEQUENCE [LARGE SCALE GENOMIC DNA]</scope>
    <source>
        <strain evidence="3 4">DSM 44445</strain>
    </source>
</reference>
<dbReference type="InterPro" id="IPR002347">
    <property type="entry name" value="SDR_fam"/>
</dbReference>
<dbReference type="RefSeq" id="WP_040719333.1">
    <property type="nucleotide sequence ID" value="NZ_CAWPHS010000034.1"/>
</dbReference>
<dbReference type="CDD" id="cd05233">
    <property type="entry name" value="SDR_c"/>
    <property type="match status" value="1"/>
</dbReference>
<dbReference type="AlphaFoldDB" id="A0A7X6RGV4"/>
<dbReference type="Pfam" id="PF00106">
    <property type="entry name" value="adh_short"/>
    <property type="match status" value="1"/>
</dbReference>
<keyword evidence="2" id="KW-0560">Oxidoreductase</keyword>
<dbReference type="PRINTS" id="PR00081">
    <property type="entry name" value="GDHRDH"/>
</dbReference>
<evidence type="ECO:0000256" key="2">
    <source>
        <dbReference type="ARBA" id="ARBA00023002"/>
    </source>
</evidence>
<dbReference type="GO" id="GO:0016491">
    <property type="term" value="F:oxidoreductase activity"/>
    <property type="evidence" value="ECO:0007669"/>
    <property type="project" value="UniProtKB-KW"/>
</dbReference>
<evidence type="ECO:0000313" key="3">
    <source>
        <dbReference type="EMBL" id="NKY85325.1"/>
    </source>
</evidence>
<dbReference type="SUPFAM" id="SSF51735">
    <property type="entry name" value="NAD(P)-binding Rossmann-fold domains"/>
    <property type="match status" value="1"/>
</dbReference>
<dbReference type="PANTHER" id="PTHR43669:SF3">
    <property type="entry name" value="ALCOHOL DEHYDROGENASE, PUTATIVE (AFU_ORTHOLOGUE AFUA_3G03445)-RELATED"/>
    <property type="match status" value="1"/>
</dbReference>
<comment type="caution">
    <text evidence="3">The sequence shown here is derived from an EMBL/GenBank/DDBJ whole genome shotgun (WGS) entry which is preliminary data.</text>
</comment>
<gene>
    <name evidence="3" type="ORF">HGA07_06765</name>
</gene>
<dbReference type="Gene3D" id="3.40.50.720">
    <property type="entry name" value="NAD(P)-binding Rossmann-like Domain"/>
    <property type="match status" value="1"/>
</dbReference>
<evidence type="ECO:0000313" key="4">
    <source>
        <dbReference type="Proteomes" id="UP000523447"/>
    </source>
</evidence>
<organism evidence="3 4">
    <name type="scientific">Nocardia veterana</name>
    <dbReference type="NCBI Taxonomy" id="132249"/>
    <lineage>
        <taxon>Bacteria</taxon>
        <taxon>Bacillati</taxon>
        <taxon>Actinomycetota</taxon>
        <taxon>Actinomycetes</taxon>
        <taxon>Mycobacteriales</taxon>
        <taxon>Nocardiaceae</taxon>
        <taxon>Nocardia</taxon>
    </lineage>
</organism>
<keyword evidence="4" id="KW-1185">Reference proteome</keyword>
<name>A0A7X6RGV4_9NOCA</name>
<accession>A0A7X6RGV4</accession>
<evidence type="ECO:0000256" key="1">
    <source>
        <dbReference type="ARBA" id="ARBA00006484"/>
    </source>
</evidence>